<dbReference type="Proteomes" id="UP001161389">
    <property type="component" value="Unassembled WGS sequence"/>
</dbReference>
<dbReference type="InterPro" id="IPR015168">
    <property type="entry name" value="SsuA/THI5"/>
</dbReference>
<protein>
    <recommendedName>
        <fullName evidence="4">SsuA/THI5-like domain-containing protein</fullName>
    </recommendedName>
</protein>
<dbReference type="Pfam" id="PF09084">
    <property type="entry name" value="NMT1"/>
    <property type="match status" value="1"/>
</dbReference>
<accession>A0AA37W4I1</accession>
<dbReference type="PANTHER" id="PTHR30024:SF47">
    <property type="entry name" value="TAURINE-BINDING PERIPLASMIC PROTEIN"/>
    <property type="match status" value="1"/>
</dbReference>
<sequence>MRLSIDLWPGYYPAVIADQKGWFKEEGLDLVLNMPGNTDKMLARFSAGTIDAIAVAFGDAILVSSQMSDLSVILVTDESAGGDAVLAMDSQVMNNLKGKRIGTNLGGFGELLIRKLLQHHNMSAQDVNLVNVDASKVPHLLSSGKLDLGHTWNPYVGLAKEQGAQVVFSSADTPGLIPDIIAISGEFRRTHPEAVKIFLKVWFKAQQWWLDHFIEGNLLIAESTGQRPENISLDGIRLMSREDNLASFHDSTTEHGLPQVLKSYNDFYIRSGVIRVPAPNDVLVSEFLE</sequence>
<evidence type="ECO:0000313" key="6">
    <source>
        <dbReference type="Proteomes" id="UP001161389"/>
    </source>
</evidence>
<evidence type="ECO:0000256" key="1">
    <source>
        <dbReference type="ARBA" id="ARBA00004418"/>
    </source>
</evidence>
<evidence type="ECO:0000256" key="3">
    <source>
        <dbReference type="ARBA" id="ARBA00022729"/>
    </source>
</evidence>
<reference evidence="5" key="2">
    <citation type="submission" date="2023-01" db="EMBL/GenBank/DDBJ databases">
        <title>Draft genome sequence of Litoribrevibacter albus strain NBRC 110071.</title>
        <authorList>
            <person name="Sun Q."/>
            <person name="Mori K."/>
        </authorList>
    </citation>
    <scope>NUCLEOTIDE SEQUENCE</scope>
    <source>
        <strain evidence="5">NBRC 110071</strain>
    </source>
</reference>
<organism evidence="5 6">
    <name type="scientific">Litoribrevibacter albus</name>
    <dbReference type="NCBI Taxonomy" id="1473156"/>
    <lineage>
        <taxon>Bacteria</taxon>
        <taxon>Pseudomonadati</taxon>
        <taxon>Pseudomonadota</taxon>
        <taxon>Gammaproteobacteria</taxon>
        <taxon>Oceanospirillales</taxon>
        <taxon>Oceanospirillaceae</taxon>
        <taxon>Litoribrevibacter</taxon>
    </lineage>
</organism>
<keyword evidence="3" id="KW-0732">Signal</keyword>
<dbReference type="SUPFAM" id="SSF53850">
    <property type="entry name" value="Periplasmic binding protein-like II"/>
    <property type="match status" value="1"/>
</dbReference>
<reference evidence="5" key="1">
    <citation type="journal article" date="2014" name="Int. J. Syst. Evol. Microbiol.">
        <title>Complete genome sequence of Corynebacterium casei LMG S-19264T (=DSM 44701T), isolated from a smear-ripened cheese.</title>
        <authorList>
            <consortium name="US DOE Joint Genome Institute (JGI-PGF)"/>
            <person name="Walter F."/>
            <person name="Albersmeier A."/>
            <person name="Kalinowski J."/>
            <person name="Ruckert C."/>
        </authorList>
    </citation>
    <scope>NUCLEOTIDE SEQUENCE</scope>
    <source>
        <strain evidence="5">NBRC 110071</strain>
    </source>
</reference>
<gene>
    <name evidence="5" type="ORF">GCM10007876_06400</name>
</gene>
<feature type="domain" description="SsuA/THI5-like" evidence="4">
    <location>
        <begin position="10"/>
        <end position="212"/>
    </location>
</feature>
<dbReference type="PANTHER" id="PTHR30024">
    <property type="entry name" value="ALIPHATIC SULFONATES-BINDING PROTEIN-RELATED"/>
    <property type="match status" value="1"/>
</dbReference>
<evidence type="ECO:0000259" key="4">
    <source>
        <dbReference type="Pfam" id="PF09084"/>
    </source>
</evidence>
<dbReference type="GO" id="GO:0042597">
    <property type="term" value="C:periplasmic space"/>
    <property type="evidence" value="ECO:0007669"/>
    <property type="project" value="UniProtKB-SubCell"/>
</dbReference>
<evidence type="ECO:0000256" key="2">
    <source>
        <dbReference type="ARBA" id="ARBA00010742"/>
    </source>
</evidence>
<dbReference type="AlphaFoldDB" id="A0AA37W4I1"/>
<comment type="similarity">
    <text evidence="2">Belongs to the bacterial solute-binding protein SsuA/TauA family.</text>
</comment>
<keyword evidence="6" id="KW-1185">Reference proteome</keyword>
<dbReference type="EMBL" id="BSNM01000003">
    <property type="protein sequence ID" value="GLQ30162.1"/>
    <property type="molecule type" value="Genomic_DNA"/>
</dbReference>
<evidence type="ECO:0000313" key="5">
    <source>
        <dbReference type="EMBL" id="GLQ30162.1"/>
    </source>
</evidence>
<dbReference type="Gene3D" id="3.40.190.10">
    <property type="entry name" value="Periplasmic binding protein-like II"/>
    <property type="match status" value="2"/>
</dbReference>
<comment type="subcellular location">
    <subcellularLocation>
        <location evidence="1">Periplasm</location>
    </subcellularLocation>
</comment>
<comment type="caution">
    <text evidence="5">The sequence shown here is derived from an EMBL/GenBank/DDBJ whole genome shotgun (WGS) entry which is preliminary data.</text>
</comment>
<name>A0AA37W4I1_9GAMM</name>
<proteinExistence type="inferred from homology"/>